<comment type="caution">
    <text evidence="2">The sequence shown here is derived from an EMBL/GenBank/DDBJ whole genome shotgun (WGS) entry which is preliminary data.</text>
</comment>
<proteinExistence type="predicted"/>
<gene>
    <name evidence="2" type="ORF">T01_9722</name>
</gene>
<evidence type="ECO:0000313" key="3">
    <source>
        <dbReference type="Proteomes" id="UP000054776"/>
    </source>
</evidence>
<dbReference type="AlphaFoldDB" id="A0A0V1BMT5"/>
<keyword evidence="1" id="KW-0732">Signal</keyword>
<evidence type="ECO:0000256" key="1">
    <source>
        <dbReference type="SAM" id="SignalP"/>
    </source>
</evidence>
<sequence>MILPLVIVMLNCRLLMNSTCSSDYQSQLNSEYAIDLKCCKSTQLLSLSLQLSRSEKQCTLNNQ</sequence>
<dbReference type="EMBL" id="JYDH01000028">
    <property type="protein sequence ID" value="KRY38066.1"/>
    <property type="molecule type" value="Genomic_DNA"/>
</dbReference>
<name>A0A0V1BMT5_TRISP</name>
<evidence type="ECO:0000313" key="2">
    <source>
        <dbReference type="EMBL" id="KRY38066.1"/>
    </source>
</evidence>
<dbReference type="InParanoid" id="A0A0V1BMT5"/>
<feature type="signal peptide" evidence="1">
    <location>
        <begin position="1"/>
        <end position="21"/>
    </location>
</feature>
<protein>
    <submittedName>
        <fullName evidence="2">Uncharacterized protein</fullName>
    </submittedName>
</protein>
<organism evidence="2 3">
    <name type="scientific">Trichinella spiralis</name>
    <name type="common">Trichina worm</name>
    <dbReference type="NCBI Taxonomy" id="6334"/>
    <lineage>
        <taxon>Eukaryota</taxon>
        <taxon>Metazoa</taxon>
        <taxon>Ecdysozoa</taxon>
        <taxon>Nematoda</taxon>
        <taxon>Enoplea</taxon>
        <taxon>Dorylaimia</taxon>
        <taxon>Trichinellida</taxon>
        <taxon>Trichinellidae</taxon>
        <taxon>Trichinella</taxon>
    </lineage>
</organism>
<feature type="chain" id="PRO_5006875318" evidence="1">
    <location>
        <begin position="22"/>
        <end position="63"/>
    </location>
</feature>
<reference evidence="2 3" key="1">
    <citation type="submission" date="2015-01" db="EMBL/GenBank/DDBJ databases">
        <title>Evolution of Trichinella species and genotypes.</title>
        <authorList>
            <person name="Korhonen P.K."/>
            <person name="Edoardo P."/>
            <person name="Giuseppe L.R."/>
            <person name="Gasser R.B."/>
        </authorList>
    </citation>
    <scope>NUCLEOTIDE SEQUENCE [LARGE SCALE GENOMIC DNA]</scope>
    <source>
        <strain evidence="2">ISS3</strain>
    </source>
</reference>
<accession>A0A0V1BMT5</accession>
<dbReference type="Proteomes" id="UP000054776">
    <property type="component" value="Unassembled WGS sequence"/>
</dbReference>
<keyword evidence="3" id="KW-1185">Reference proteome</keyword>